<evidence type="ECO:0000256" key="2">
    <source>
        <dbReference type="PROSITE-ProRule" id="PRU00169"/>
    </source>
</evidence>
<organism evidence="4 5">
    <name type="scientific">Candidatus Geothrix odensensis</name>
    <dbReference type="NCBI Taxonomy" id="2954440"/>
    <lineage>
        <taxon>Bacteria</taxon>
        <taxon>Pseudomonadati</taxon>
        <taxon>Acidobacteriota</taxon>
        <taxon>Holophagae</taxon>
        <taxon>Holophagales</taxon>
        <taxon>Holophagaceae</taxon>
        <taxon>Geothrix</taxon>
    </lineage>
</organism>
<dbReference type="InterPro" id="IPR011006">
    <property type="entry name" value="CheY-like_superfamily"/>
</dbReference>
<feature type="modified residue" description="4-aspartylphosphate" evidence="2">
    <location>
        <position position="69"/>
    </location>
</feature>
<reference evidence="4 5" key="1">
    <citation type="submission" date="2020-10" db="EMBL/GenBank/DDBJ databases">
        <title>Connecting structure to function with the recovery of over 1000 high-quality activated sludge metagenome-assembled genomes encoding full-length rRNA genes using long-read sequencing.</title>
        <authorList>
            <person name="Singleton C.M."/>
            <person name="Petriglieri F."/>
            <person name="Kristensen J.M."/>
            <person name="Kirkegaard R.H."/>
            <person name="Michaelsen T.Y."/>
            <person name="Andersen M.H."/>
            <person name="Karst S.M."/>
            <person name="Dueholm M.S."/>
            <person name="Nielsen P.H."/>
            <person name="Albertsen M."/>
        </authorList>
    </citation>
    <scope>NUCLEOTIDE SEQUENCE [LARGE SCALE GENOMIC DNA]</scope>
    <source>
        <strain evidence="4">OdNE_18-Q3-R46-58_MAXAC.008</strain>
    </source>
</reference>
<dbReference type="PANTHER" id="PTHR44591:SF3">
    <property type="entry name" value="RESPONSE REGULATORY DOMAIN-CONTAINING PROTEIN"/>
    <property type="match status" value="1"/>
</dbReference>
<dbReference type="Gene3D" id="3.40.50.2300">
    <property type="match status" value="1"/>
</dbReference>
<dbReference type="InterPro" id="IPR050595">
    <property type="entry name" value="Bact_response_regulator"/>
</dbReference>
<evidence type="ECO:0000313" key="4">
    <source>
        <dbReference type="EMBL" id="MBK8573348.1"/>
    </source>
</evidence>
<dbReference type="InterPro" id="IPR001789">
    <property type="entry name" value="Sig_transdc_resp-reg_receiver"/>
</dbReference>
<dbReference type="PANTHER" id="PTHR44591">
    <property type="entry name" value="STRESS RESPONSE REGULATOR PROTEIN 1"/>
    <property type="match status" value="1"/>
</dbReference>
<protein>
    <submittedName>
        <fullName evidence="4">Response regulator</fullName>
    </submittedName>
</protein>
<sequence>MTSVPSAQPSAGEGGARASVLMVDDDALLRDTVASILSHLGYTPVLAATGEEALARLAEPPEPVLVILDLDMPGMGGAWALAMIRNQRPELPVVIASGHHSRVTAELAELFPRVSLMPKPYGLQDIRKLLA</sequence>
<gene>
    <name evidence="4" type="ORF">IPN91_12070</name>
</gene>
<dbReference type="EMBL" id="JADKCH010000017">
    <property type="protein sequence ID" value="MBK8573348.1"/>
    <property type="molecule type" value="Genomic_DNA"/>
</dbReference>
<evidence type="ECO:0000313" key="5">
    <source>
        <dbReference type="Proteomes" id="UP000709959"/>
    </source>
</evidence>
<feature type="domain" description="Response regulatory" evidence="3">
    <location>
        <begin position="19"/>
        <end position="131"/>
    </location>
</feature>
<dbReference type="Proteomes" id="UP000709959">
    <property type="component" value="Unassembled WGS sequence"/>
</dbReference>
<evidence type="ECO:0000259" key="3">
    <source>
        <dbReference type="PROSITE" id="PS50110"/>
    </source>
</evidence>
<name>A0A936K650_9BACT</name>
<dbReference type="PROSITE" id="PS50110">
    <property type="entry name" value="RESPONSE_REGULATORY"/>
    <property type="match status" value="1"/>
</dbReference>
<comment type="caution">
    <text evidence="4">The sequence shown here is derived from an EMBL/GenBank/DDBJ whole genome shotgun (WGS) entry which is preliminary data.</text>
</comment>
<keyword evidence="1 2" id="KW-0597">Phosphoprotein</keyword>
<dbReference type="GO" id="GO:0000160">
    <property type="term" value="P:phosphorelay signal transduction system"/>
    <property type="evidence" value="ECO:0007669"/>
    <property type="project" value="InterPro"/>
</dbReference>
<dbReference type="SMART" id="SM00448">
    <property type="entry name" value="REC"/>
    <property type="match status" value="1"/>
</dbReference>
<evidence type="ECO:0000256" key="1">
    <source>
        <dbReference type="ARBA" id="ARBA00022553"/>
    </source>
</evidence>
<dbReference type="SUPFAM" id="SSF52172">
    <property type="entry name" value="CheY-like"/>
    <property type="match status" value="1"/>
</dbReference>
<proteinExistence type="predicted"/>
<accession>A0A936K650</accession>
<dbReference type="AlphaFoldDB" id="A0A936K650"/>
<dbReference type="Pfam" id="PF00072">
    <property type="entry name" value="Response_reg"/>
    <property type="match status" value="1"/>
</dbReference>